<proteinExistence type="predicted"/>
<dbReference type="SUPFAM" id="SSF116734">
    <property type="entry name" value="DNA methylase specificity domain"/>
    <property type="match status" value="1"/>
</dbReference>
<reference evidence="3 4" key="1">
    <citation type="journal article" date="2014" name="Antonie Van Leeuwenhoek">
        <title>Oenococcus alcoholitolerans sp. nov., a lactic acid bacteria isolated from cachaca and ethanol fermentation processes.</title>
        <authorList>
            <person name="Badotti F."/>
            <person name="Moreira A.P."/>
            <person name="Tonon L.A."/>
            <person name="de Lucena B.T."/>
            <person name="Gomes Fde C."/>
            <person name="Kruger R."/>
            <person name="Thompson C.C."/>
            <person name="de Morais M.A.Jr."/>
            <person name="Rosa C.A."/>
            <person name="Thompson F.L."/>
        </authorList>
    </citation>
    <scope>NUCLEOTIDE SEQUENCE [LARGE SCALE GENOMIC DNA]</scope>
    <source>
        <strain evidence="3 4">UFRJ-M7.2.18</strain>
    </source>
</reference>
<evidence type="ECO:0008006" key="5">
    <source>
        <dbReference type="Google" id="ProtNLM"/>
    </source>
</evidence>
<evidence type="ECO:0000313" key="4">
    <source>
        <dbReference type="Proteomes" id="UP000030023"/>
    </source>
</evidence>
<evidence type="ECO:0000256" key="2">
    <source>
        <dbReference type="ARBA" id="ARBA00023125"/>
    </source>
</evidence>
<name>A0ABR4XSU9_9LACO</name>
<comment type="caution">
    <text evidence="3">The sequence shown here is derived from an EMBL/GenBank/DDBJ whole genome shotgun (WGS) entry which is preliminary data.</text>
</comment>
<evidence type="ECO:0000313" key="3">
    <source>
        <dbReference type="EMBL" id="KGO32576.1"/>
    </source>
</evidence>
<dbReference type="Gene3D" id="3.90.220.20">
    <property type="entry name" value="DNA methylase specificity domains"/>
    <property type="match status" value="1"/>
</dbReference>
<accession>A0ABR4XSU9</accession>
<dbReference type="Proteomes" id="UP000030023">
    <property type="component" value="Unassembled WGS sequence"/>
</dbReference>
<protein>
    <recommendedName>
        <fullName evidence="5">Type I restriction modification DNA specificity domain-containing protein</fullName>
    </recommendedName>
</protein>
<keyword evidence="4" id="KW-1185">Reference proteome</keyword>
<dbReference type="InterPro" id="IPR044946">
    <property type="entry name" value="Restrct_endonuc_typeI_TRD_sf"/>
</dbReference>
<sequence length="173" mass="20115">MVYYDTKSNDFGLKFQYRSKGKLVAQDPTNEPASELLKTIRAEKSQLIKEKKIKRSKKLTEITQEEIPFEIPAGWEWTRLQSATLFGNFESVSGDKIIDGEWVVDMKDVNKNGGGFNNISRKTPHVHFKSNKYKVNKESVLSVLYGKLRPYLKKLRLLHLTVIQVQKYFLYKP</sequence>
<keyword evidence="1" id="KW-0680">Restriction system</keyword>
<dbReference type="EMBL" id="AXCV01000004">
    <property type="protein sequence ID" value="KGO32576.1"/>
    <property type="molecule type" value="Genomic_DNA"/>
</dbReference>
<gene>
    <name evidence="3" type="ORF">Q757_00260</name>
</gene>
<keyword evidence="2" id="KW-0238">DNA-binding</keyword>
<organism evidence="3 4">
    <name type="scientific">Oenococcus alcoholitolerans</name>
    <dbReference type="NCBI Taxonomy" id="931074"/>
    <lineage>
        <taxon>Bacteria</taxon>
        <taxon>Bacillati</taxon>
        <taxon>Bacillota</taxon>
        <taxon>Bacilli</taxon>
        <taxon>Lactobacillales</taxon>
        <taxon>Lactobacillaceae</taxon>
        <taxon>Oenococcus</taxon>
    </lineage>
</organism>
<evidence type="ECO:0000256" key="1">
    <source>
        <dbReference type="ARBA" id="ARBA00022747"/>
    </source>
</evidence>